<dbReference type="Proteomes" id="UP000651057">
    <property type="component" value="Unassembled WGS sequence"/>
</dbReference>
<evidence type="ECO:0000313" key="1">
    <source>
        <dbReference type="EMBL" id="MBL0686082.1"/>
    </source>
</evidence>
<organism evidence="1 2">
    <name type="scientific">Aquimarina mytili</name>
    <dbReference type="NCBI Taxonomy" id="874423"/>
    <lineage>
        <taxon>Bacteria</taxon>
        <taxon>Pseudomonadati</taxon>
        <taxon>Bacteroidota</taxon>
        <taxon>Flavobacteriia</taxon>
        <taxon>Flavobacteriales</taxon>
        <taxon>Flavobacteriaceae</taxon>
        <taxon>Aquimarina</taxon>
    </lineage>
</organism>
<protein>
    <submittedName>
        <fullName evidence="1">Uncharacterized protein</fullName>
    </submittedName>
</protein>
<gene>
    <name evidence="1" type="ORF">JJQ60_21320</name>
</gene>
<keyword evidence="2" id="KW-1185">Reference proteome</keyword>
<comment type="caution">
    <text evidence="1">The sequence shown here is derived from an EMBL/GenBank/DDBJ whole genome shotgun (WGS) entry which is preliminary data.</text>
</comment>
<evidence type="ECO:0000313" key="2">
    <source>
        <dbReference type="Proteomes" id="UP000651057"/>
    </source>
</evidence>
<sequence length="66" mass="7572">MKNVVEIQVNEPVMVGSNGENLPINNFFRPFLSEEKTGTKKKPNQKTDWVAKFREFAKAASYACHR</sequence>
<dbReference type="RefSeq" id="WP_201924631.1">
    <property type="nucleotide sequence ID" value="NZ_BAABAX010000013.1"/>
</dbReference>
<dbReference type="EMBL" id="JAERQJ010000017">
    <property type="protein sequence ID" value="MBL0686082.1"/>
    <property type="molecule type" value="Genomic_DNA"/>
</dbReference>
<proteinExistence type="predicted"/>
<accession>A0A937DBU0</accession>
<name>A0A937DBU0_9FLAO</name>
<reference evidence="1" key="1">
    <citation type="submission" date="2021-01" db="EMBL/GenBank/DDBJ databases">
        <authorList>
            <person name="Zhong Y.L."/>
        </authorList>
    </citation>
    <scope>NUCLEOTIDE SEQUENCE</scope>
    <source>
        <strain evidence="1">KCTC 23302</strain>
    </source>
</reference>
<dbReference type="AlphaFoldDB" id="A0A937DBU0"/>